<proteinExistence type="predicted"/>
<accession>A0ABQ9V5H9</accession>
<dbReference type="Proteomes" id="UP001266305">
    <property type="component" value="Unassembled WGS sequence"/>
</dbReference>
<feature type="compositionally biased region" description="Basic and acidic residues" evidence="1">
    <location>
        <begin position="10"/>
        <end position="20"/>
    </location>
</feature>
<reference evidence="2 3" key="1">
    <citation type="submission" date="2023-05" db="EMBL/GenBank/DDBJ databases">
        <title>B98-5 Cell Line De Novo Hybrid Assembly: An Optical Mapping Approach.</title>
        <authorList>
            <person name="Kananen K."/>
            <person name="Auerbach J.A."/>
            <person name="Kautto E."/>
            <person name="Blachly J.S."/>
        </authorList>
    </citation>
    <scope>NUCLEOTIDE SEQUENCE [LARGE SCALE GENOMIC DNA]</scope>
    <source>
        <strain evidence="2">B95-8</strain>
        <tissue evidence="2">Cell line</tissue>
    </source>
</reference>
<protein>
    <submittedName>
        <fullName evidence="2">Uncharacterized protein</fullName>
    </submittedName>
</protein>
<evidence type="ECO:0000313" key="2">
    <source>
        <dbReference type="EMBL" id="KAK2104457.1"/>
    </source>
</evidence>
<gene>
    <name evidence="2" type="ORF">P7K49_018313</name>
</gene>
<comment type="caution">
    <text evidence="2">The sequence shown here is derived from an EMBL/GenBank/DDBJ whole genome shotgun (WGS) entry which is preliminary data.</text>
</comment>
<evidence type="ECO:0000313" key="3">
    <source>
        <dbReference type="Proteomes" id="UP001266305"/>
    </source>
</evidence>
<dbReference type="EMBL" id="JASSZA010000008">
    <property type="protein sequence ID" value="KAK2104457.1"/>
    <property type="molecule type" value="Genomic_DNA"/>
</dbReference>
<sequence length="153" mass="17087">MACGSGDCHLLPELKPEKKGQPPPEKAQREALSFWESQIIRPQRRRGGRIETVLLAPTSLLATCRCPHSSKLSALDNFSTWHLTQSSKMLHGSCHRLSHALPTPPTPSHETDTLSCPLQKVDSSEFQRVQGKVEKADRVPQTQDLVFLPTEWS</sequence>
<feature type="region of interest" description="Disordered" evidence="1">
    <location>
        <begin position="1"/>
        <end position="29"/>
    </location>
</feature>
<organism evidence="2 3">
    <name type="scientific">Saguinus oedipus</name>
    <name type="common">Cotton-top tamarin</name>
    <name type="synonym">Oedipomidas oedipus</name>
    <dbReference type="NCBI Taxonomy" id="9490"/>
    <lineage>
        <taxon>Eukaryota</taxon>
        <taxon>Metazoa</taxon>
        <taxon>Chordata</taxon>
        <taxon>Craniata</taxon>
        <taxon>Vertebrata</taxon>
        <taxon>Euteleostomi</taxon>
        <taxon>Mammalia</taxon>
        <taxon>Eutheria</taxon>
        <taxon>Euarchontoglires</taxon>
        <taxon>Primates</taxon>
        <taxon>Haplorrhini</taxon>
        <taxon>Platyrrhini</taxon>
        <taxon>Cebidae</taxon>
        <taxon>Callitrichinae</taxon>
        <taxon>Saguinus</taxon>
    </lineage>
</organism>
<keyword evidence="3" id="KW-1185">Reference proteome</keyword>
<evidence type="ECO:0000256" key="1">
    <source>
        <dbReference type="SAM" id="MobiDB-lite"/>
    </source>
</evidence>
<name>A0ABQ9V5H9_SAGOE</name>